<dbReference type="Pfam" id="PF12796">
    <property type="entry name" value="Ank_2"/>
    <property type="match status" value="1"/>
</dbReference>
<dbReference type="PANTHER" id="PTHR24171:SF9">
    <property type="entry name" value="ANKYRIN REPEAT DOMAIN-CONTAINING PROTEIN 39"/>
    <property type="match status" value="1"/>
</dbReference>
<accession>A0A836C7D2</accession>
<evidence type="ECO:0000313" key="4">
    <source>
        <dbReference type="EMBL" id="KAG5175404.1"/>
    </source>
</evidence>
<evidence type="ECO:0000313" key="5">
    <source>
        <dbReference type="Proteomes" id="UP000664859"/>
    </source>
</evidence>
<dbReference type="SUPFAM" id="SSF48403">
    <property type="entry name" value="Ankyrin repeat"/>
    <property type="match status" value="1"/>
</dbReference>
<dbReference type="AlphaFoldDB" id="A0A836C7D2"/>
<dbReference type="InterPro" id="IPR002110">
    <property type="entry name" value="Ankyrin_rpt"/>
</dbReference>
<dbReference type="InterPro" id="IPR036770">
    <property type="entry name" value="Ankyrin_rpt-contain_sf"/>
</dbReference>
<keyword evidence="2 3" id="KW-0040">ANK repeat</keyword>
<dbReference type="EMBL" id="JAFCMP010000550">
    <property type="protein sequence ID" value="KAG5175404.1"/>
    <property type="molecule type" value="Genomic_DNA"/>
</dbReference>
<feature type="repeat" description="ANK" evidence="3">
    <location>
        <begin position="90"/>
        <end position="122"/>
    </location>
</feature>
<reference evidence="4" key="1">
    <citation type="submission" date="2021-02" db="EMBL/GenBank/DDBJ databases">
        <title>First Annotated Genome of the Yellow-green Alga Tribonema minus.</title>
        <authorList>
            <person name="Mahan K.M."/>
        </authorList>
    </citation>
    <scope>NUCLEOTIDE SEQUENCE</scope>
    <source>
        <strain evidence="4">UTEX B ZZ1240</strain>
    </source>
</reference>
<dbReference type="Proteomes" id="UP000664859">
    <property type="component" value="Unassembled WGS sequence"/>
</dbReference>
<dbReference type="SMART" id="SM00248">
    <property type="entry name" value="ANK"/>
    <property type="match status" value="4"/>
</dbReference>
<evidence type="ECO:0000256" key="1">
    <source>
        <dbReference type="ARBA" id="ARBA00022737"/>
    </source>
</evidence>
<dbReference type="PROSITE" id="PS50088">
    <property type="entry name" value="ANK_REPEAT"/>
    <property type="match status" value="3"/>
</dbReference>
<dbReference type="PANTHER" id="PTHR24171">
    <property type="entry name" value="ANKYRIN REPEAT DOMAIN-CONTAINING PROTEIN 39-RELATED"/>
    <property type="match status" value="1"/>
</dbReference>
<keyword evidence="1" id="KW-0677">Repeat</keyword>
<dbReference type="OrthoDB" id="194358at2759"/>
<comment type="caution">
    <text evidence="4">The sequence shown here is derived from an EMBL/GenBank/DDBJ whole genome shotgun (WGS) entry which is preliminary data.</text>
</comment>
<feature type="repeat" description="ANK" evidence="3">
    <location>
        <begin position="54"/>
        <end position="89"/>
    </location>
</feature>
<sequence>MSQFQQKQLAAAQSTVARSFQETNVHLFCEQGDLAEVRKAIEEKGEIVDKRDTRLQTPLHCACTGGHAQAMQVASYLLSKGADAEAKDGQLVTPLHCAAAGGNAECCKMLIAKGAVVNARDDKSATPLHWACQRGHMDCVTLLLAHGANTSAVNSKKQAPMDVIGELCYVRHDIAKAIKTKVCVVRRGVYMRHTSMWVLHTVLVFPSIH</sequence>
<name>A0A836C7D2_9STRA</name>
<evidence type="ECO:0000256" key="2">
    <source>
        <dbReference type="ARBA" id="ARBA00023043"/>
    </source>
</evidence>
<dbReference type="Gene3D" id="1.25.40.20">
    <property type="entry name" value="Ankyrin repeat-containing domain"/>
    <property type="match status" value="1"/>
</dbReference>
<dbReference type="PROSITE" id="PS50297">
    <property type="entry name" value="ANK_REP_REGION"/>
    <property type="match status" value="3"/>
</dbReference>
<organism evidence="4 5">
    <name type="scientific">Tribonema minus</name>
    <dbReference type="NCBI Taxonomy" id="303371"/>
    <lineage>
        <taxon>Eukaryota</taxon>
        <taxon>Sar</taxon>
        <taxon>Stramenopiles</taxon>
        <taxon>Ochrophyta</taxon>
        <taxon>PX clade</taxon>
        <taxon>Xanthophyceae</taxon>
        <taxon>Tribonematales</taxon>
        <taxon>Tribonemataceae</taxon>
        <taxon>Tribonema</taxon>
    </lineage>
</organism>
<keyword evidence="5" id="KW-1185">Reference proteome</keyword>
<feature type="repeat" description="ANK" evidence="3">
    <location>
        <begin position="123"/>
        <end position="155"/>
    </location>
</feature>
<gene>
    <name evidence="4" type="ORF">JKP88DRAFT_172383</name>
</gene>
<proteinExistence type="predicted"/>
<evidence type="ECO:0000256" key="3">
    <source>
        <dbReference type="PROSITE-ProRule" id="PRU00023"/>
    </source>
</evidence>
<protein>
    <submittedName>
        <fullName evidence="4">Ankyrin repeat-containing domain protein</fullName>
    </submittedName>
</protein>